<name>G0QMW8_ICHMU</name>
<evidence type="ECO:0000313" key="2">
    <source>
        <dbReference type="Proteomes" id="UP000008983"/>
    </source>
</evidence>
<dbReference type="GeneID" id="14909616"/>
<gene>
    <name evidence="1" type="ORF">IMG5_053010</name>
</gene>
<dbReference type="InterPro" id="IPR015943">
    <property type="entry name" value="WD40/YVTN_repeat-like_dom_sf"/>
</dbReference>
<dbReference type="SUPFAM" id="SSF50978">
    <property type="entry name" value="WD40 repeat-like"/>
    <property type="match status" value="1"/>
</dbReference>
<proteinExistence type="predicted"/>
<sequence length="127" mass="14572">MINNIGSPDNKIFSLRYDMCDVYVAIACDDGYIYICLELKKQIAYRLKDTNKNSNQPVTCVRWNPQLIQKDNILSTYSEGKCIYWQCSTQKILKEFTESGNYINTCDISPDGYKFITAGSDSYSKTL</sequence>
<dbReference type="EMBL" id="GL983447">
    <property type="protein sequence ID" value="EGR33439.1"/>
    <property type="molecule type" value="Genomic_DNA"/>
</dbReference>
<dbReference type="Proteomes" id="UP000008983">
    <property type="component" value="Unassembled WGS sequence"/>
</dbReference>
<evidence type="ECO:0000313" key="1">
    <source>
        <dbReference type="EMBL" id="EGR33439.1"/>
    </source>
</evidence>
<dbReference type="InParanoid" id="G0QMW8"/>
<accession>G0QMW8</accession>
<dbReference type="PANTHER" id="PTHR47822:SF2">
    <property type="entry name" value="F-BOX AND WD-40 DOMAIN PROTEIN 7"/>
    <property type="match status" value="1"/>
</dbReference>
<dbReference type="AlphaFoldDB" id="G0QMW8"/>
<organism evidence="1 2">
    <name type="scientific">Ichthyophthirius multifiliis</name>
    <name type="common">White spot disease agent</name>
    <name type="synonym">Ich</name>
    <dbReference type="NCBI Taxonomy" id="5932"/>
    <lineage>
        <taxon>Eukaryota</taxon>
        <taxon>Sar</taxon>
        <taxon>Alveolata</taxon>
        <taxon>Ciliophora</taxon>
        <taxon>Intramacronucleata</taxon>
        <taxon>Oligohymenophorea</taxon>
        <taxon>Hymenostomatida</taxon>
        <taxon>Ophryoglenina</taxon>
        <taxon>Ichthyophthirius</taxon>
    </lineage>
</organism>
<dbReference type="Pfam" id="PF00400">
    <property type="entry name" value="WD40"/>
    <property type="match status" value="1"/>
</dbReference>
<dbReference type="Gene3D" id="2.130.10.10">
    <property type="entry name" value="YVTN repeat-like/Quinoprotein amine dehydrogenase"/>
    <property type="match status" value="1"/>
</dbReference>
<dbReference type="InterPro" id="IPR001680">
    <property type="entry name" value="WD40_rpt"/>
</dbReference>
<reference evidence="1 2" key="1">
    <citation type="submission" date="2011-07" db="EMBL/GenBank/DDBJ databases">
        <authorList>
            <person name="Coyne R."/>
            <person name="Brami D."/>
            <person name="Johnson J."/>
            <person name="Hostetler J."/>
            <person name="Hannick L."/>
            <person name="Clark T."/>
            <person name="Cassidy-Hanley D."/>
            <person name="Inman J."/>
        </authorList>
    </citation>
    <scope>NUCLEOTIDE SEQUENCE [LARGE SCALE GENOMIC DNA]</scope>
    <source>
        <strain evidence="1 2">G5</strain>
    </source>
</reference>
<dbReference type="OrthoDB" id="283402at2759"/>
<protein>
    <submittedName>
        <fullName evidence="1">WD repeat protein</fullName>
    </submittedName>
</protein>
<dbReference type="RefSeq" id="XP_004037425.1">
    <property type="nucleotide sequence ID" value="XM_004037377.1"/>
</dbReference>
<dbReference type="PANTHER" id="PTHR47822">
    <property type="entry name" value="CARBOHYDRATE BINDING DOMAIN CONTAINING PROTEIN"/>
    <property type="match status" value="1"/>
</dbReference>
<keyword evidence="2" id="KW-1185">Reference proteome</keyword>
<dbReference type="InterPro" id="IPR036322">
    <property type="entry name" value="WD40_repeat_dom_sf"/>
</dbReference>